<keyword evidence="3 5" id="KW-0238">DNA-binding</keyword>
<dbReference type="AlphaFoldDB" id="A0A8G0ZVW3"/>
<organism evidence="8 9">
    <name type="scientific">Neotabrizicola shimadae</name>
    <dbReference type="NCBI Taxonomy" id="2807096"/>
    <lineage>
        <taxon>Bacteria</taxon>
        <taxon>Pseudomonadati</taxon>
        <taxon>Pseudomonadota</taxon>
        <taxon>Alphaproteobacteria</taxon>
        <taxon>Rhodobacterales</taxon>
        <taxon>Paracoccaceae</taxon>
        <taxon>Neotabrizicola</taxon>
    </lineage>
</organism>
<evidence type="ECO:0000256" key="6">
    <source>
        <dbReference type="SAM" id="MobiDB-lite"/>
    </source>
</evidence>
<dbReference type="KEGG" id="nsm:JO391_08035"/>
<keyword evidence="1" id="KW-0678">Repressor</keyword>
<dbReference type="PANTHER" id="PTHR30055:SF234">
    <property type="entry name" value="HTH-TYPE TRANSCRIPTIONAL REGULATOR BETI"/>
    <property type="match status" value="1"/>
</dbReference>
<evidence type="ECO:0000256" key="1">
    <source>
        <dbReference type="ARBA" id="ARBA00022491"/>
    </source>
</evidence>
<dbReference type="EMBL" id="CP069370">
    <property type="protein sequence ID" value="QYZ71434.1"/>
    <property type="molecule type" value="Genomic_DNA"/>
</dbReference>
<evidence type="ECO:0000313" key="8">
    <source>
        <dbReference type="EMBL" id="QYZ71434.1"/>
    </source>
</evidence>
<keyword evidence="9" id="KW-1185">Reference proteome</keyword>
<dbReference type="SUPFAM" id="SSF46689">
    <property type="entry name" value="Homeodomain-like"/>
    <property type="match status" value="1"/>
</dbReference>
<dbReference type="InterPro" id="IPR001647">
    <property type="entry name" value="HTH_TetR"/>
</dbReference>
<name>A0A8G0ZVW3_9RHOB</name>
<sequence>MDIAAESAEKPEAPPRKASREARRVQLIEATIEVLASKGYSRMTLTDVAKLAGLSHGLVNFHFETKEKLLAETLRYLSDEYRENWMAALAGAGPGPAERLHAILASDFNSAICTPARLAAWCSFWGEAQSRPMYQETCGAKDLDYDAHLVALCTEICAEGGYSCDPVRAARVLRLCTEGGWLDLMTMVTPYSQAEAQATVMAAAAAFFPQHFTDAGLKPGA</sequence>
<keyword evidence="2" id="KW-0805">Transcription regulation</keyword>
<evidence type="ECO:0000256" key="4">
    <source>
        <dbReference type="ARBA" id="ARBA00023163"/>
    </source>
</evidence>
<dbReference type="InterPro" id="IPR023772">
    <property type="entry name" value="DNA-bd_HTH_TetR-type_CS"/>
</dbReference>
<dbReference type="GO" id="GO:0000976">
    <property type="term" value="F:transcription cis-regulatory region binding"/>
    <property type="evidence" value="ECO:0007669"/>
    <property type="project" value="TreeGrafter"/>
</dbReference>
<dbReference type="Pfam" id="PF13977">
    <property type="entry name" value="TetR_C_6"/>
    <property type="match status" value="1"/>
</dbReference>
<evidence type="ECO:0000256" key="3">
    <source>
        <dbReference type="ARBA" id="ARBA00023125"/>
    </source>
</evidence>
<dbReference type="Gene3D" id="1.10.357.10">
    <property type="entry name" value="Tetracycline Repressor, domain 2"/>
    <property type="match status" value="1"/>
</dbReference>
<accession>A0A8G0ZVW3</accession>
<dbReference type="Pfam" id="PF00440">
    <property type="entry name" value="TetR_N"/>
    <property type="match status" value="1"/>
</dbReference>
<evidence type="ECO:0000256" key="2">
    <source>
        <dbReference type="ARBA" id="ARBA00023015"/>
    </source>
</evidence>
<gene>
    <name evidence="8" type="ORF">JO391_08035</name>
</gene>
<dbReference type="PRINTS" id="PR00455">
    <property type="entry name" value="HTHTETR"/>
</dbReference>
<feature type="region of interest" description="Disordered" evidence="6">
    <location>
        <begin position="1"/>
        <end position="21"/>
    </location>
</feature>
<evidence type="ECO:0000313" key="9">
    <source>
        <dbReference type="Proteomes" id="UP000826300"/>
    </source>
</evidence>
<feature type="domain" description="HTH tetR-type" evidence="7">
    <location>
        <begin position="21"/>
        <end position="81"/>
    </location>
</feature>
<dbReference type="InterPro" id="IPR050109">
    <property type="entry name" value="HTH-type_TetR-like_transc_reg"/>
</dbReference>
<dbReference type="InterPro" id="IPR009057">
    <property type="entry name" value="Homeodomain-like_sf"/>
</dbReference>
<dbReference type="PANTHER" id="PTHR30055">
    <property type="entry name" value="HTH-TYPE TRANSCRIPTIONAL REGULATOR RUTR"/>
    <property type="match status" value="1"/>
</dbReference>
<feature type="DNA-binding region" description="H-T-H motif" evidence="5">
    <location>
        <begin position="44"/>
        <end position="63"/>
    </location>
</feature>
<proteinExistence type="predicted"/>
<dbReference type="PROSITE" id="PS01081">
    <property type="entry name" value="HTH_TETR_1"/>
    <property type="match status" value="1"/>
</dbReference>
<dbReference type="RefSeq" id="WP_220663970.1">
    <property type="nucleotide sequence ID" value="NZ_CP069370.1"/>
</dbReference>
<dbReference type="InterPro" id="IPR036271">
    <property type="entry name" value="Tet_transcr_reg_TetR-rel_C_sf"/>
</dbReference>
<dbReference type="InterPro" id="IPR039538">
    <property type="entry name" value="BetI_C"/>
</dbReference>
<feature type="compositionally biased region" description="Basic and acidic residues" evidence="6">
    <location>
        <begin position="7"/>
        <end position="21"/>
    </location>
</feature>
<dbReference type="GO" id="GO:0003700">
    <property type="term" value="F:DNA-binding transcription factor activity"/>
    <property type="evidence" value="ECO:0007669"/>
    <property type="project" value="TreeGrafter"/>
</dbReference>
<evidence type="ECO:0000259" key="7">
    <source>
        <dbReference type="PROSITE" id="PS50977"/>
    </source>
</evidence>
<dbReference type="PROSITE" id="PS50977">
    <property type="entry name" value="HTH_TETR_2"/>
    <property type="match status" value="1"/>
</dbReference>
<dbReference type="SUPFAM" id="SSF48498">
    <property type="entry name" value="Tetracyclin repressor-like, C-terminal domain"/>
    <property type="match status" value="1"/>
</dbReference>
<protein>
    <submittedName>
        <fullName evidence="8">TetR/AcrR family transcriptional regulator</fullName>
    </submittedName>
</protein>
<dbReference type="Proteomes" id="UP000826300">
    <property type="component" value="Chromosome"/>
</dbReference>
<keyword evidence="4" id="KW-0804">Transcription</keyword>
<reference evidence="8" key="1">
    <citation type="submission" date="2021-02" db="EMBL/GenBank/DDBJ databases">
        <title>Rhodobacter shimadae sp. nov., an aerobic anoxygenic phototrophic bacterium isolated from a hot spring.</title>
        <authorList>
            <person name="Muramatsu S."/>
            <person name="Haruta S."/>
            <person name="Hirose S."/>
            <person name="Hanada S."/>
        </authorList>
    </citation>
    <scope>NUCLEOTIDE SEQUENCE</scope>
    <source>
        <strain evidence="8">N10</strain>
    </source>
</reference>
<evidence type="ECO:0000256" key="5">
    <source>
        <dbReference type="PROSITE-ProRule" id="PRU00335"/>
    </source>
</evidence>